<name>A0A0F9TWE5_9ZZZZ</name>
<evidence type="ECO:0000313" key="1">
    <source>
        <dbReference type="EMBL" id="KKN45708.1"/>
    </source>
</evidence>
<organism evidence="1">
    <name type="scientific">marine sediment metagenome</name>
    <dbReference type="NCBI Taxonomy" id="412755"/>
    <lineage>
        <taxon>unclassified sequences</taxon>
        <taxon>metagenomes</taxon>
        <taxon>ecological metagenomes</taxon>
    </lineage>
</organism>
<comment type="caution">
    <text evidence="1">The sequence shown here is derived from an EMBL/GenBank/DDBJ whole genome shotgun (WGS) entry which is preliminary data.</text>
</comment>
<proteinExistence type="predicted"/>
<protein>
    <recommendedName>
        <fullName evidence="2">Bacteriophage T4 Gp32 single-stranded DNA-binding domain-containing protein</fullName>
    </recommendedName>
</protein>
<gene>
    <name evidence="1" type="ORF">LCGC14_0680260</name>
</gene>
<sequence length="269" mass="30187">MSYSNFPQYEYEASDYSKTNYLRFQEGVPTTVRIISEGSRYVAKHFLTKIRTSILCLGEQCPICERNKTLREQHGRNANKQSDYIAIQNRNMLNVLDRTLVIVDEETGDEYSAHKGTFPTITKDGKRSLIDVTPQPSNSIKVLERGKRLFEQFDVNHNEYQHLGGIRGFDIKLVTMGAGKTMSISVVPLPERNDDITELLEGLEEPVLEDLGIQLSPDEVLEAASGVTLRDIYAARKSDETESDTSAVDAELVGSLADVEESVSDLFEN</sequence>
<reference evidence="1" key="1">
    <citation type="journal article" date="2015" name="Nature">
        <title>Complex archaea that bridge the gap between prokaryotes and eukaryotes.</title>
        <authorList>
            <person name="Spang A."/>
            <person name="Saw J.H."/>
            <person name="Jorgensen S.L."/>
            <person name="Zaremba-Niedzwiedzka K."/>
            <person name="Martijn J."/>
            <person name="Lind A.E."/>
            <person name="van Eijk R."/>
            <person name="Schleper C."/>
            <person name="Guy L."/>
            <person name="Ettema T.J."/>
        </authorList>
    </citation>
    <scope>NUCLEOTIDE SEQUENCE</scope>
</reference>
<evidence type="ECO:0008006" key="2">
    <source>
        <dbReference type="Google" id="ProtNLM"/>
    </source>
</evidence>
<dbReference type="AlphaFoldDB" id="A0A0F9TWE5"/>
<dbReference type="EMBL" id="LAZR01001371">
    <property type="protein sequence ID" value="KKN45708.1"/>
    <property type="molecule type" value="Genomic_DNA"/>
</dbReference>
<accession>A0A0F9TWE5</accession>